<dbReference type="GeneID" id="90644591"/>
<proteinExistence type="predicted"/>
<reference evidence="1 2" key="1">
    <citation type="submission" date="2023-09" db="EMBL/GenBank/DDBJ databases">
        <title>Complete-Gapless Cercospora beticola genome.</title>
        <authorList>
            <person name="Wyatt N.A."/>
            <person name="Spanner R.E."/>
            <person name="Bolton M.D."/>
        </authorList>
    </citation>
    <scope>NUCLEOTIDE SEQUENCE [LARGE SCALE GENOMIC DNA]</scope>
    <source>
        <strain evidence="1">Cb09-40</strain>
    </source>
</reference>
<name>A0ABZ0P097_CERBT</name>
<dbReference type="EMBL" id="CP134189">
    <property type="protein sequence ID" value="WPB05085.1"/>
    <property type="molecule type" value="Genomic_DNA"/>
</dbReference>
<organism evidence="1 2">
    <name type="scientific">Cercospora beticola</name>
    <name type="common">Sugarbeet leaf spot fungus</name>
    <dbReference type="NCBI Taxonomy" id="122368"/>
    <lineage>
        <taxon>Eukaryota</taxon>
        <taxon>Fungi</taxon>
        <taxon>Dikarya</taxon>
        <taxon>Ascomycota</taxon>
        <taxon>Pezizomycotina</taxon>
        <taxon>Dothideomycetes</taxon>
        <taxon>Dothideomycetidae</taxon>
        <taxon>Mycosphaerellales</taxon>
        <taxon>Mycosphaerellaceae</taxon>
        <taxon>Cercospora</taxon>
    </lineage>
</organism>
<dbReference type="RefSeq" id="XP_065459282.1">
    <property type="nucleotide sequence ID" value="XM_065603210.1"/>
</dbReference>
<gene>
    <name evidence="1" type="ORF">RHO25_009735</name>
</gene>
<accession>A0ABZ0P097</accession>
<dbReference type="Proteomes" id="UP001302367">
    <property type="component" value="Chromosome 6"/>
</dbReference>
<evidence type="ECO:0000313" key="1">
    <source>
        <dbReference type="EMBL" id="WPB05085.1"/>
    </source>
</evidence>
<protein>
    <submittedName>
        <fullName evidence="1">Uncharacterized protein</fullName>
    </submittedName>
</protein>
<keyword evidence="2" id="KW-1185">Reference proteome</keyword>
<sequence>MQPLGEEAIAIRQATRTPLCAPTGVCRTSSPAVRGGGEEVPAWCKNKRRETGRACGASYARRKHDCNGGLLEDINTFSPPSRQQRLVREDLQLVSVARAKADPLLLSAGWKVPGRVIDSREVRLKRRVVGEQATQTDGRAKHGLRQTRTVTLSSHCNMAHGSFVDASSPLIDLRHRRQHAAVPS</sequence>
<evidence type="ECO:0000313" key="2">
    <source>
        <dbReference type="Proteomes" id="UP001302367"/>
    </source>
</evidence>